<dbReference type="RefSeq" id="WP_123664261.1">
    <property type="nucleotide sequence ID" value="NZ_RJKE01000001.1"/>
</dbReference>
<keyword evidence="3" id="KW-0804">Transcription</keyword>
<dbReference type="Pfam" id="PF13404">
    <property type="entry name" value="HTH_AsnC-type"/>
    <property type="match status" value="2"/>
</dbReference>
<feature type="domain" description="HTH asnC-type" evidence="4">
    <location>
        <begin position="12"/>
        <end position="52"/>
    </location>
</feature>
<evidence type="ECO:0000256" key="1">
    <source>
        <dbReference type="ARBA" id="ARBA00023015"/>
    </source>
</evidence>
<dbReference type="PANTHER" id="PTHR30154">
    <property type="entry name" value="LEUCINE-RESPONSIVE REGULATORY PROTEIN"/>
    <property type="match status" value="1"/>
</dbReference>
<dbReference type="InterPro" id="IPR000485">
    <property type="entry name" value="AsnC-type_HTH_dom"/>
</dbReference>
<dbReference type="Proteomes" id="UP000272400">
    <property type="component" value="Unassembled WGS sequence"/>
</dbReference>
<dbReference type="InterPro" id="IPR036390">
    <property type="entry name" value="WH_DNA-bd_sf"/>
</dbReference>
<evidence type="ECO:0000313" key="5">
    <source>
        <dbReference type="EMBL" id="ROO84676.1"/>
    </source>
</evidence>
<dbReference type="OrthoDB" id="4050641at2"/>
<dbReference type="Gene3D" id="1.10.10.10">
    <property type="entry name" value="Winged helix-like DNA-binding domain superfamily/Winged helix DNA-binding domain"/>
    <property type="match status" value="2"/>
</dbReference>
<dbReference type="InterPro" id="IPR019888">
    <property type="entry name" value="Tscrpt_reg_AsnC-like"/>
</dbReference>
<dbReference type="InterPro" id="IPR036388">
    <property type="entry name" value="WH-like_DNA-bd_sf"/>
</dbReference>
<sequence length="353" mass="38145">MPDPLPESTAELDELDFLLVAALQRDPRADWVTIGAALDVDASTAARRWSRLSNAGIAWLTCYPTSLPGARPIVAMIEIDCVRGRMHEVAAELAEDPHLFTIEHLTGGRDLMLTAIFGGQAELARYTGFRLGAMPGVAATRTQLATTLHAEGSRWRLDRHGQGPGAIPGRGALTAGDLDFIRVLSDDVRQSAASLAARTGLSPTTVRRRLARMEREGSIAYRCEVAHSRSGWPVSVTFWGAVPARRVGEVTARLAGLRETRMCVSLSGEYNLLFTAWLRSVDAIPAFEASLAEHSPELVVTDRAIALWKLKFAGHLLDPQGRHLRSVPLAPWAAGESAEAEARLLRALALGPG</sequence>
<dbReference type="GO" id="GO:0043565">
    <property type="term" value="F:sequence-specific DNA binding"/>
    <property type="evidence" value="ECO:0007669"/>
    <property type="project" value="InterPro"/>
</dbReference>
<organism evidence="5 6">
    <name type="scientific">Actinocorallia herbida</name>
    <dbReference type="NCBI Taxonomy" id="58109"/>
    <lineage>
        <taxon>Bacteria</taxon>
        <taxon>Bacillati</taxon>
        <taxon>Actinomycetota</taxon>
        <taxon>Actinomycetes</taxon>
        <taxon>Streptosporangiales</taxon>
        <taxon>Thermomonosporaceae</taxon>
        <taxon>Actinocorallia</taxon>
    </lineage>
</organism>
<proteinExistence type="predicted"/>
<gene>
    <name evidence="5" type="ORF">EDD29_2203</name>
</gene>
<dbReference type="GO" id="GO:0043200">
    <property type="term" value="P:response to amino acid"/>
    <property type="evidence" value="ECO:0007669"/>
    <property type="project" value="TreeGrafter"/>
</dbReference>
<keyword evidence="2 5" id="KW-0238">DNA-binding</keyword>
<protein>
    <submittedName>
        <fullName evidence="5">DNA-binding Lrp family transcriptional regulator</fullName>
    </submittedName>
</protein>
<keyword evidence="1" id="KW-0805">Transcription regulation</keyword>
<keyword evidence="6" id="KW-1185">Reference proteome</keyword>
<dbReference type="SMART" id="SM00344">
    <property type="entry name" value="HTH_ASNC"/>
    <property type="match status" value="2"/>
</dbReference>
<dbReference type="PANTHER" id="PTHR30154:SF53">
    <property type="entry name" value="HTH-TYPE TRANSCRIPTIONAL REGULATOR LRPC"/>
    <property type="match status" value="1"/>
</dbReference>
<accession>A0A3N1CTP3</accession>
<evidence type="ECO:0000313" key="6">
    <source>
        <dbReference type="Proteomes" id="UP000272400"/>
    </source>
</evidence>
<comment type="caution">
    <text evidence="5">The sequence shown here is derived from an EMBL/GenBank/DDBJ whole genome shotgun (WGS) entry which is preliminary data.</text>
</comment>
<evidence type="ECO:0000259" key="4">
    <source>
        <dbReference type="Pfam" id="PF13404"/>
    </source>
</evidence>
<evidence type="ECO:0000256" key="3">
    <source>
        <dbReference type="ARBA" id="ARBA00023163"/>
    </source>
</evidence>
<dbReference type="GO" id="GO:0005829">
    <property type="term" value="C:cytosol"/>
    <property type="evidence" value="ECO:0007669"/>
    <property type="project" value="TreeGrafter"/>
</dbReference>
<dbReference type="PRINTS" id="PR00033">
    <property type="entry name" value="HTHASNC"/>
</dbReference>
<dbReference type="EMBL" id="RJKE01000001">
    <property type="protein sequence ID" value="ROO84676.1"/>
    <property type="molecule type" value="Genomic_DNA"/>
</dbReference>
<feature type="domain" description="HTH asnC-type" evidence="4">
    <location>
        <begin position="177"/>
        <end position="214"/>
    </location>
</feature>
<dbReference type="SUPFAM" id="SSF46785">
    <property type="entry name" value="Winged helix' DNA-binding domain"/>
    <property type="match status" value="1"/>
</dbReference>
<reference evidence="5 6" key="1">
    <citation type="submission" date="2018-11" db="EMBL/GenBank/DDBJ databases">
        <title>Sequencing the genomes of 1000 actinobacteria strains.</title>
        <authorList>
            <person name="Klenk H.-P."/>
        </authorList>
    </citation>
    <scope>NUCLEOTIDE SEQUENCE [LARGE SCALE GENOMIC DNA]</scope>
    <source>
        <strain evidence="5 6">DSM 44254</strain>
    </source>
</reference>
<dbReference type="AlphaFoldDB" id="A0A3N1CTP3"/>
<name>A0A3N1CTP3_9ACTN</name>
<dbReference type="SUPFAM" id="SSF54909">
    <property type="entry name" value="Dimeric alpha+beta barrel"/>
    <property type="match status" value="1"/>
</dbReference>
<evidence type="ECO:0000256" key="2">
    <source>
        <dbReference type="ARBA" id="ARBA00023125"/>
    </source>
</evidence>
<dbReference type="InterPro" id="IPR011008">
    <property type="entry name" value="Dimeric_a/b-barrel"/>
</dbReference>
<dbReference type="Gene3D" id="3.30.70.920">
    <property type="match status" value="1"/>
</dbReference>